<dbReference type="EnsemblMetazoa" id="GPAI044224-RA">
    <property type="protein sequence ID" value="GPAI044224-PA"/>
    <property type="gene ID" value="GPAI044224"/>
</dbReference>
<dbReference type="Proteomes" id="UP000092445">
    <property type="component" value="Unassembled WGS sequence"/>
</dbReference>
<evidence type="ECO:0000259" key="1">
    <source>
        <dbReference type="Pfam" id="PF13843"/>
    </source>
</evidence>
<organism evidence="2 3">
    <name type="scientific">Glossina pallidipes</name>
    <name type="common">Tsetse fly</name>
    <dbReference type="NCBI Taxonomy" id="7398"/>
    <lineage>
        <taxon>Eukaryota</taxon>
        <taxon>Metazoa</taxon>
        <taxon>Ecdysozoa</taxon>
        <taxon>Arthropoda</taxon>
        <taxon>Hexapoda</taxon>
        <taxon>Insecta</taxon>
        <taxon>Pterygota</taxon>
        <taxon>Neoptera</taxon>
        <taxon>Endopterygota</taxon>
        <taxon>Diptera</taxon>
        <taxon>Brachycera</taxon>
        <taxon>Muscomorpha</taxon>
        <taxon>Hippoboscoidea</taxon>
        <taxon>Glossinidae</taxon>
        <taxon>Glossina</taxon>
    </lineage>
</organism>
<dbReference type="PROSITE" id="PS51257">
    <property type="entry name" value="PROKAR_LIPOPROTEIN"/>
    <property type="match status" value="1"/>
</dbReference>
<dbReference type="AlphaFoldDB" id="A0A1B0AFQ3"/>
<evidence type="ECO:0000313" key="2">
    <source>
        <dbReference type="EnsemblMetazoa" id="GPAI044224-PA"/>
    </source>
</evidence>
<dbReference type="InterPro" id="IPR029526">
    <property type="entry name" value="PGBD"/>
</dbReference>
<feature type="domain" description="PiggyBac transposable element-derived protein" evidence="1">
    <location>
        <begin position="104"/>
        <end position="164"/>
    </location>
</feature>
<proteinExistence type="predicted"/>
<dbReference type="Pfam" id="PF13843">
    <property type="entry name" value="DDE_Tnp_1_7"/>
    <property type="match status" value="1"/>
</dbReference>
<reference evidence="2" key="2">
    <citation type="submission" date="2020-05" db="UniProtKB">
        <authorList>
            <consortium name="EnsemblMetazoa"/>
        </authorList>
    </citation>
    <scope>IDENTIFICATION</scope>
    <source>
        <strain evidence="2">IAEA</strain>
    </source>
</reference>
<accession>A0A1B0AFQ3</accession>
<name>A0A1B0AFQ3_GLOPL</name>
<sequence length="185" mass="21305">MYAFKRGEAFIVSQHFGSLLLSCLIEVHNKAGISQLSSNVSTSLLLLVVDARNSFEEKIEIISCGPFYERKGYSYDSRLQRRLTILTHSRRHLSYPQSVADVRSLFVGEDVIEKIVYETNRYHDVNNPKYKKHEHGCKCVDVTVSEMKKVFGLISLMGLIRNRSIPLFAYLSKYDNWEVVLCCLM</sequence>
<keyword evidence="3" id="KW-1185">Reference proteome</keyword>
<protein>
    <submittedName>
        <fullName evidence="2">DDE_Tnp_1_7 domain-containing protein</fullName>
    </submittedName>
</protein>
<reference evidence="3" key="1">
    <citation type="submission" date="2014-03" db="EMBL/GenBank/DDBJ databases">
        <authorList>
            <person name="Aksoy S."/>
            <person name="Warren W."/>
            <person name="Wilson R.K."/>
        </authorList>
    </citation>
    <scope>NUCLEOTIDE SEQUENCE [LARGE SCALE GENOMIC DNA]</scope>
    <source>
        <strain evidence="3">IAEA</strain>
    </source>
</reference>
<dbReference type="VEuPathDB" id="VectorBase:GPAI044224"/>
<evidence type="ECO:0000313" key="3">
    <source>
        <dbReference type="Proteomes" id="UP000092445"/>
    </source>
</evidence>